<evidence type="ECO:0000256" key="1">
    <source>
        <dbReference type="ARBA" id="ARBA00022722"/>
    </source>
</evidence>
<name>A0A1M7ZB61_9BACT</name>
<reference evidence="8" key="1">
    <citation type="submission" date="2016-12" db="EMBL/GenBank/DDBJ databases">
        <authorList>
            <person name="Varghese N."/>
            <person name="Submissions S."/>
        </authorList>
    </citation>
    <scope>NUCLEOTIDE SEQUENCE [LARGE SCALE GENOMIC DNA]</scope>
    <source>
        <strain evidence="8">DSM 25035</strain>
    </source>
</reference>
<evidence type="ECO:0000256" key="6">
    <source>
        <dbReference type="ARBA" id="ARBA00023180"/>
    </source>
</evidence>
<evidence type="ECO:0000256" key="4">
    <source>
        <dbReference type="ARBA" id="ARBA00022801"/>
    </source>
</evidence>
<keyword evidence="1" id="KW-0540">Nuclease</keyword>
<dbReference type="GO" id="GO:0016788">
    <property type="term" value="F:hydrolase activity, acting on ester bonds"/>
    <property type="evidence" value="ECO:0007669"/>
    <property type="project" value="InterPro"/>
</dbReference>
<accession>A0A1M7ZB61</accession>
<dbReference type="STRING" id="1073327.SAMN04488108_1865"/>
<evidence type="ECO:0000256" key="2">
    <source>
        <dbReference type="ARBA" id="ARBA00022723"/>
    </source>
</evidence>
<evidence type="ECO:0000313" key="8">
    <source>
        <dbReference type="Proteomes" id="UP000184609"/>
    </source>
</evidence>
<organism evidence="7 8">
    <name type="scientific">Algoriphagus zhangzhouensis</name>
    <dbReference type="NCBI Taxonomy" id="1073327"/>
    <lineage>
        <taxon>Bacteria</taxon>
        <taxon>Pseudomonadati</taxon>
        <taxon>Bacteroidota</taxon>
        <taxon>Cytophagia</taxon>
        <taxon>Cytophagales</taxon>
        <taxon>Cyclobacteriaceae</taxon>
        <taxon>Algoriphagus</taxon>
    </lineage>
</organism>
<evidence type="ECO:0000256" key="5">
    <source>
        <dbReference type="ARBA" id="ARBA00023157"/>
    </source>
</evidence>
<dbReference type="GO" id="GO:0046872">
    <property type="term" value="F:metal ion binding"/>
    <property type="evidence" value="ECO:0007669"/>
    <property type="project" value="UniProtKB-KW"/>
</dbReference>
<dbReference type="AlphaFoldDB" id="A0A1M7ZB61"/>
<dbReference type="SUPFAM" id="SSF48537">
    <property type="entry name" value="Phospholipase C/P1 nuclease"/>
    <property type="match status" value="1"/>
</dbReference>
<keyword evidence="6" id="KW-0325">Glycoprotein</keyword>
<keyword evidence="5" id="KW-1015">Disulfide bond</keyword>
<gene>
    <name evidence="7" type="ORF">SAMN04488108_1865</name>
</gene>
<dbReference type="GO" id="GO:0003676">
    <property type="term" value="F:nucleic acid binding"/>
    <property type="evidence" value="ECO:0007669"/>
    <property type="project" value="InterPro"/>
</dbReference>
<dbReference type="OrthoDB" id="267579at2"/>
<keyword evidence="3" id="KW-0255">Endonuclease</keyword>
<dbReference type="InterPro" id="IPR008947">
    <property type="entry name" value="PLipase_C/P1_nuclease_dom_sf"/>
</dbReference>
<dbReference type="PANTHER" id="PTHR33146:SF26">
    <property type="entry name" value="ENDONUCLEASE 4"/>
    <property type="match status" value="1"/>
</dbReference>
<dbReference type="CDD" id="cd11010">
    <property type="entry name" value="S1-P1_nuclease"/>
    <property type="match status" value="1"/>
</dbReference>
<proteinExistence type="predicted"/>
<dbReference type="InterPro" id="IPR003154">
    <property type="entry name" value="S1/P1nuclease"/>
</dbReference>
<keyword evidence="2" id="KW-0479">Metal-binding</keyword>
<dbReference type="EMBL" id="FRXN01000002">
    <property type="protein sequence ID" value="SHO62093.1"/>
    <property type="molecule type" value="Genomic_DNA"/>
</dbReference>
<evidence type="ECO:0000313" key="7">
    <source>
        <dbReference type="EMBL" id="SHO62093.1"/>
    </source>
</evidence>
<dbReference type="PANTHER" id="PTHR33146">
    <property type="entry name" value="ENDONUCLEASE 4"/>
    <property type="match status" value="1"/>
</dbReference>
<sequence length="257" mass="29820">MKKLKTAGIFILLLFVHSQTFAWGQLGHYLIGLMAEMQMKKSTIRKVDKVIYPMSIGRSGTWMDEIKSDSTYNYAYSWHYLTSKHGEYDPAHQEKTGDAYEAIQRIKKELMAGGLSPEVEAEKLKMLIHIVEDIHQPLHVGTGEDRGGNDVRLEFFGNPTNLHALWDSGMIDRQGMSYTEIANELYRRITPEMQKNYRSKSMQDWLAEAVSVRDRVYDLPENKRISYQYMYFKYPIAEERMVAASVRLAQILEEIYG</sequence>
<dbReference type="Pfam" id="PF02265">
    <property type="entry name" value="S1-P1_nuclease"/>
    <property type="match status" value="1"/>
</dbReference>
<evidence type="ECO:0000256" key="3">
    <source>
        <dbReference type="ARBA" id="ARBA00022759"/>
    </source>
</evidence>
<dbReference type="GO" id="GO:0006308">
    <property type="term" value="P:DNA catabolic process"/>
    <property type="evidence" value="ECO:0007669"/>
    <property type="project" value="InterPro"/>
</dbReference>
<protein>
    <submittedName>
        <fullName evidence="7">S1/P1 Nuclease</fullName>
    </submittedName>
</protein>
<dbReference type="Proteomes" id="UP000184609">
    <property type="component" value="Unassembled WGS sequence"/>
</dbReference>
<keyword evidence="4" id="KW-0378">Hydrolase</keyword>
<dbReference type="Gene3D" id="1.10.575.10">
    <property type="entry name" value="P1 Nuclease"/>
    <property type="match status" value="1"/>
</dbReference>
<keyword evidence="8" id="KW-1185">Reference proteome</keyword>
<dbReference type="GO" id="GO:0004519">
    <property type="term" value="F:endonuclease activity"/>
    <property type="evidence" value="ECO:0007669"/>
    <property type="project" value="UniProtKB-KW"/>
</dbReference>
<dbReference type="RefSeq" id="WP_073571490.1">
    <property type="nucleotide sequence ID" value="NZ_FRXN01000002.1"/>
</dbReference>